<reference evidence="8" key="1">
    <citation type="submission" date="2021-12" db="EMBL/GenBank/DDBJ databases">
        <authorList>
            <person name="King R."/>
        </authorList>
    </citation>
    <scope>NUCLEOTIDE SEQUENCE</scope>
</reference>
<keyword evidence="3" id="KW-0805">Transcription regulation</keyword>
<dbReference type="OrthoDB" id="7489964at2759"/>
<dbReference type="EMBL" id="OU893337">
    <property type="protein sequence ID" value="CAG9794467.1"/>
    <property type="molecule type" value="Genomic_DNA"/>
</dbReference>
<evidence type="ECO:0000313" key="9">
    <source>
        <dbReference type="Proteomes" id="UP001153714"/>
    </source>
</evidence>
<keyword evidence="9" id="KW-1185">Reference proteome</keyword>
<evidence type="ECO:0000259" key="7">
    <source>
        <dbReference type="Pfam" id="PF13873"/>
    </source>
</evidence>
<dbReference type="AlphaFoldDB" id="A0A9N9RDQ2"/>
<evidence type="ECO:0000256" key="3">
    <source>
        <dbReference type="ARBA" id="ARBA00023015"/>
    </source>
</evidence>
<protein>
    <recommendedName>
        <fullName evidence="2">Regulatory protein zeste</fullName>
    </recommendedName>
</protein>
<feature type="domain" description="Myb/SANT-like DNA-binding" evidence="7">
    <location>
        <begin position="7"/>
        <end position="80"/>
    </location>
</feature>
<keyword evidence="4" id="KW-0804">Transcription</keyword>
<evidence type="ECO:0000256" key="6">
    <source>
        <dbReference type="SAM" id="MobiDB-lite"/>
    </source>
</evidence>
<organism evidence="8 9">
    <name type="scientific">Diatraea saccharalis</name>
    <name type="common">sugarcane borer</name>
    <dbReference type="NCBI Taxonomy" id="40085"/>
    <lineage>
        <taxon>Eukaryota</taxon>
        <taxon>Metazoa</taxon>
        <taxon>Ecdysozoa</taxon>
        <taxon>Arthropoda</taxon>
        <taxon>Hexapoda</taxon>
        <taxon>Insecta</taxon>
        <taxon>Pterygota</taxon>
        <taxon>Neoptera</taxon>
        <taxon>Endopterygota</taxon>
        <taxon>Lepidoptera</taxon>
        <taxon>Glossata</taxon>
        <taxon>Ditrysia</taxon>
        <taxon>Pyraloidea</taxon>
        <taxon>Crambidae</taxon>
        <taxon>Crambinae</taxon>
        <taxon>Diatraea</taxon>
    </lineage>
</organism>
<sequence>MTTMKTKKTMTQDEVIYLVELIQDKPALMTKATNATTNKLKDEAWLSVTTSFNAKCLSIPRNKEQLKLKWDNLKKAARKRSQLLRMNNLKTGGGKPEGIPPDDILDKVAGLLGSTCSGFEVSFGGDRSDNNVVLVEDSDVEIQDSADRNDASQNISEEEYNPSEGKFRNRHQDTGVLQRNLAIAKYYEKKTEKLELEIQLLKERSNWECQECTVQLLMYVSDADACESRRADSLYKASSPQVTCLKLSQDEWFKVCTTHNTKKIISSEVRKMRRNVDTRCGCGCDVTSPALDLPPGKRASGKRALCVVVPMRLQQRGAAGGLFEF</sequence>
<evidence type="ECO:0000313" key="8">
    <source>
        <dbReference type="EMBL" id="CAG9794467.1"/>
    </source>
</evidence>
<reference evidence="8" key="2">
    <citation type="submission" date="2022-10" db="EMBL/GenBank/DDBJ databases">
        <authorList>
            <consortium name="ENA_rothamsted_submissions"/>
            <consortium name="culmorum"/>
            <person name="King R."/>
        </authorList>
    </citation>
    <scope>NUCLEOTIDE SEQUENCE</scope>
</reference>
<comment type="function">
    <text evidence="5">Involved in transvection phenomena (= synapsis-dependent gene expression), where the synaptic pairing of chromosomes carrying genes with which zeste interacts influences the expression of these genes. Zeste binds to DNA and stimulates transcription from a nearby promoter.</text>
</comment>
<comment type="subunit">
    <text evidence="1">Self-associates forming complexes of several hundred monomers.</text>
</comment>
<proteinExistence type="predicted"/>
<evidence type="ECO:0000256" key="2">
    <source>
        <dbReference type="ARBA" id="ARBA00016807"/>
    </source>
</evidence>
<evidence type="ECO:0000256" key="4">
    <source>
        <dbReference type="ARBA" id="ARBA00023163"/>
    </source>
</evidence>
<feature type="region of interest" description="Disordered" evidence="6">
    <location>
        <begin position="144"/>
        <end position="169"/>
    </location>
</feature>
<dbReference type="Proteomes" id="UP001153714">
    <property type="component" value="Chromosome 6"/>
</dbReference>
<dbReference type="InterPro" id="IPR028002">
    <property type="entry name" value="Myb_DNA-bind_5"/>
</dbReference>
<gene>
    <name evidence="8" type="ORF">DIATSA_LOCUS11842</name>
</gene>
<evidence type="ECO:0000256" key="5">
    <source>
        <dbReference type="ARBA" id="ARBA00025466"/>
    </source>
</evidence>
<dbReference type="Pfam" id="PF13873">
    <property type="entry name" value="Myb_DNA-bind_5"/>
    <property type="match status" value="1"/>
</dbReference>
<accession>A0A9N9RDQ2</accession>
<name>A0A9N9RDQ2_9NEOP</name>
<evidence type="ECO:0000256" key="1">
    <source>
        <dbReference type="ARBA" id="ARBA00011764"/>
    </source>
</evidence>